<sequence>MTQEHISEQQSRQLFNERMETVRNCRNHEMSSKEDESQSAEPAENQSKTRVRLNSFGKIRPIFSHDADRPAEIHSDDSQRDAHIGERMVVMHKTIPPKNYDDEEKEG</sequence>
<evidence type="ECO:0000256" key="1">
    <source>
        <dbReference type="SAM" id="MobiDB-lite"/>
    </source>
</evidence>
<organism evidence="2 3">
    <name type="scientific">Onychostoma macrolepis</name>
    <dbReference type="NCBI Taxonomy" id="369639"/>
    <lineage>
        <taxon>Eukaryota</taxon>
        <taxon>Metazoa</taxon>
        <taxon>Chordata</taxon>
        <taxon>Craniata</taxon>
        <taxon>Vertebrata</taxon>
        <taxon>Euteleostomi</taxon>
        <taxon>Actinopterygii</taxon>
        <taxon>Neopterygii</taxon>
        <taxon>Teleostei</taxon>
        <taxon>Ostariophysi</taxon>
        <taxon>Cypriniformes</taxon>
        <taxon>Cyprinidae</taxon>
        <taxon>Acrossocheilinae</taxon>
        <taxon>Onychostoma</taxon>
    </lineage>
</organism>
<evidence type="ECO:0000313" key="3">
    <source>
        <dbReference type="Proteomes" id="UP000579812"/>
    </source>
</evidence>
<feature type="compositionally biased region" description="Basic and acidic residues" evidence="1">
    <location>
        <begin position="63"/>
        <end position="83"/>
    </location>
</feature>
<proteinExistence type="predicted"/>
<dbReference type="AlphaFoldDB" id="A0A7J6BVK7"/>
<feature type="region of interest" description="Disordered" evidence="1">
    <location>
        <begin position="26"/>
        <end position="83"/>
    </location>
</feature>
<reference evidence="2 3" key="1">
    <citation type="submission" date="2020-04" db="EMBL/GenBank/DDBJ databases">
        <title>Chromosome-level genome assembly of a cyprinid fish Onychostoma macrolepis by integration of Nanopore Sequencing, Bionano and Hi-C technology.</title>
        <authorList>
            <person name="Wang D."/>
        </authorList>
    </citation>
    <scope>NUCLEOTIDE SEQUENCE [LARGE SCALE GENOMIC DNA]</scope>
    <source>
        <strain evidence="2">SWU-2019</strain>
        <tissue evidence="2">Muscle</tissue>
    </source>
</reference>
<accession>A0A7J6BVK7</accession>
<dbReference type="Proteomes" id="UP000579812">
    <property type="component" value="Unassembled WGS sequence"/>
</dbReference>
<protein>
    <submittedName>
        <fullName evidence="2">Uncharacterized protein</fullName>
    </submittedName>
</protein>
<gene>
    <name evidence="2" type="ORF">G5714_021049</name>
</gene>
<evidence type="ECO:0000313" key="2">
    <source>
        <dbReference type="EMBL" id="KAF4099019.1"/>
    </source>
</evidence>
<feature type="compositionally biased region" description="Basic and acidic residues" evidence="1">
    <location>
        <begin position="26"/>
        <end position="36"/>
    </location>
</feature>
<dbReference type="EMBL" id="JAAMOB010000021">
    <property type="protein sequence ID" value="KAF4099019.1"/>
    <property type="molecule type" value="Genomic_DNA"/>
</dbReference>
<name>A0A7J6BVK7_9TELE</name>
<comment type="caution">
    <text evidence="2">The sequence shown here is derived from an EMBL/GenBank/DDBJ whole genome shotgun (WGS) entry which is preliminary data.</text>
</comment>
<keyword evidence="3" id="KW-1185">Reference proteome</keyword>